<dbReference type="PANTHER" id="PTHR28620:SF1">
    <property type="entry name" value="CENP-V_GFA DOMAIN-CONTAINING PROTEIN"/>
    <property type="match status" value="1"/>
</dbReference>
<dbReference type="InterPro" id="IPR006913">
    <property type="entry name" value="CENP-V/GFA"/>
</dbReference>
<dbReference type="Proteomes" id="UP000595448">
    <property type="component" value="Chromosome"/>
</dbReference>
<keyword evidence="6" id="KW-1185">Reference proteome</keyword>
<dbReference type="SUPFAM" id="SSF51316">
    <property type="entry name" value="Mss4-like"/>
    <property type="match status" value="1"/>
</dbReference>
<dbReference type="PANTHER" id="PTHR28620">
    <property type="entry name" value="CENTROMERE PROTEIN V"/>
    <property type="match status" value="1"/>
</dbReference>
<reference evidence="5 6" key="1">
    <citation type="submission" date="2021-01" db="EMBL/GenBank/DDBJ databases">
        <title>Brevundimonas vitis sp. nov., an bacterium isolated from grape (Vitis vinifera).</title>
        <authorList>
            <person name="Jiang L."/>
            <person name="Lee J."/>
        </authorList>
    </citation>
    <scope>NUCLEOTIDE SEQUENCE [LARGE SCALE GENOMIC DNA]</scope>
    <source>
        <strain evidence="5 6">GRTSA-9</strain>
    </source>
</reference>
<keyword evidence="2" id="KW-0479">Metal-binding</keyword>
<gene>
    <name evidence="5" type="ORF">JIP62_04130</name>
</gene>
<dbReference type="EMBL" id="CP067977">
    <property type="protein sequence ID" value="QQQ19307.1"/>
    <property type="molecule type" value="Genomic_DNA"/>
</dbReference>
<sequence length="119" mass="13140">MSEAKTHQGSCHCGAVAFEVDMALDGLMECNCSHCYRKGFVLAFAPRAAFRLKSGEARLGEYRFNKHAIAHQFCTVCGVQPFGYGAMPDGTETVAINVRTLTDIEPWSWTAERVDGRSF</sequence>
<keyword evidence="3" id="KW-0862">Zinc</keyword>
<evidence type="ECO:0000313" key="6">
    <source>
        <dbReference type="Proteomes" id="UP000595448"/>
    </source>
</evidence>
<evidence type="ECO:0000313" key="5">
    <source>
        <dbReference type="EMBL" id="QQQ19307.1"/>
    </source>
</evidence>
<organism evidence="5 6">
    <name type="scientific">Brevundimonas vitisensis</name>
    <dbReference type="NCBI Taxonomy" id="2800818"/>
    <lineage>
        <taxon>Bacteria</taxon>
        <taxon>Pseudomonadati</taxon>
        <taxon>Pseudomonadota</taxon>
        <taxon>Alphaproteobacteria</taxon>
        <taxon>Caulobacterales</taxon>
        <taxon>Caulobacteraceae</taxon>
        <taxon>Brevundimonas</taxon>
    </lineage>
</organism>
<name>A0ABX7BPX6_9CAUL</name>
<dbReference type="Gene3D" id="2.170.150.70">
    <property type="match status" value="1"/>
</dbReference>
<dbReference type="RefSeq" id="WP_201103658.1">
    <property type="nucleotide sequence ID" value="NZ_CP067977.1"/>
</dbReference>
<dbReference type="InterPro" id="IPR052355">
    <property type="entry name" value="CENP-V-like"/>
</dbReference>
<proteinExistence type="inferred from homology"/>
<dbReference type="Pfam" id="PF04828">
    <property type="entry name" value="GFA"/>
    <property type="match status" value="1"/>
</dbReference>
<dbReference type="PROSITE" id="PS51891">
    <property type="entry name" value="CENP_V_GFA"/>
    <property type="match status" value="1"/>
</dbReference>
<evidence type="ECO:0000259" key="4">
    <source>
        <dbReference type="PROSITE" id="PS51891"/>
    </source>
</evidence>
<feature type="domain" description="CENP-V/GFA" evidence="4">
    <location>
        <begin position="7"/>
        <end position="108"/>
    </location>
</feature>
<accession>A0ABX7BPX6</accession>
<comment type="similarity">
    <text evidence="1">Belongs to the Gfa family.</text>
</comment>
<evidence type="ECO:0000256" key="3">
    <source>
        <dbReference type="ARBA" id="ARBA00022833"/>
    </source>
</evidence>
<protein>
    <submittedName>
        <fullName evidence="5">GFA family protein</fullName>
    </submittedName>
</protein>
<evidence type="ECO:0000256" key="1">
    <source>
        <dbReference type="ARBA" id="ARBA00005495"/>
    </source>
</evidence>
<dbReference type="InterPro" id="IPR011057">
    <property type="entry name" value="Mss4-like_sf"/>
</dbReference>
<evidence type="ECO:0000256" key="2">
    <source>
        <dbReference type="ARBA" id="ARBA00022723"/>
    </source>
</evidence>